<name>A0ABS7MI86_9ACTN</name>
<sequence length="442" mass="50701">MTNAPDRTQIPDVSFSYTIRPAKEGELGVGDVYPSPVDDDFFTVRIHSGVLPDKKASMPFSKIRFRPNAQYWPELTTLMDMPERNLQYYDPEADFISSNDRTYRVMHYIFNNCWGEIRTSLRNALYYVDTPSESSQPHEAAPVATAWLKNMLPSIAYFSSDWPPSSPKIVEREDGYFTYDFSEAHTFQSKKDLRSEPWPLDLIQKYDFVAQVESTFQAYAIRAPYLTRKTVEAITGELVSIARPLFSPEEYDAFCEMIPPEVQALQDQDPTLNGPGTAVYRYVLTEDQVPEGFEENTQQLIVDYKMSVMGAHQVLIFESPEAAKAYYAAEAKSFSAEVFLLSSRLKCRTLRLRMRIRSSLSLRLLTSRTIPMTRTIRVRIQIDPTTPTIRAMIQTDPTTPMTRVMIQTDPRIQMTPTIRVETRTSRPSPRSVVIRVCQKLPI</sequence>
<keyword evidence="2" id="KW-1185">Reference proteome</keyword>
<dbReference type="Proteomes" id="UP000700908">
    <property type="component" value="Unassembled WGS sequence"/>
</dbReference>
<evidence type="ECO:0000313" key="2">
    <source>
        <dbReference type="Proteomes" id="UP000700908"/>
    </source>
</evidence>
<evidence type="ECO:0000313" key="1">
    <source>
        <dbReference type="EMBL" id="MBY4797081.1"/>
    </source>
</evidence>
<gene>
    <name evidence="1" type="ORF">K6V98_01715</name>
</gene>
<dbReference type="RefSeq" id="WP_222198801.1">
    <property type="nucleotide sequence ID" value="NZ_JAIMFO010000004.1"/>
</dbReference>
<accession>A0ABS7MI86</accession>
<proteinExistence type="predicted"/>
<organism evidence="1 2">
    <name type="scientific">Collinsella ureilytica</name>
    <dbReference type="NCBI Taxonomy" id="2869515"/>
    <lineage>
        <taxon>Bacteria</taxon>
        <taxon>Bacillati</taxon>
        <taxon>Actinomycetota</taxon>
        <taxon>Coriobacteriia</taxon>
        <taxon>Coriobacteriales</taxon>
        <taxon>Coriobacteriaceae</taxon>
        <taxon>Collinsella</taxon>
    </lineage>
</organism>
<dbReference type="EMBL" id="JAIMFO010000004">
    <property type="protein sequence ID" value="MBY4797081.1"/>
    <property type="molecule type" value="Genomic_DNA"/>
</dbReference>
<comment type="caution">
    <text evidence="1">The sequence shown here is derived from an EMBL/GenBank/DDBJ whole genome shotgun (WGS) entry which is preliminary data.</text>
</comment>
<protein>
    <submittedName>
        <fullName evidence="1">Uncharacterized protein</fullName>
    </submittedName>
</protein>
<reference evidence="1 2" key="1">
    <citation type="submission" date="2021-08" db="EMBL/GenBank/DDBJ databases">
        <title>Collinsella faecalis sp. nov. isolated from swine faeces.</title>
        <authorList>
            <person name="Oh B.S."/>
            <person name="Lee J.H."/>
        </authorList>
    </citation>
    <scope>NUCLEOTIDE SEQUENCE [LARGE SCALE GENOMIC DNA]</scope>
    <source>
        <strain evidence="1 2">AGMB00827</strain>
    </source>
</reference>